<dbReference type="PANTHER" id="PTHR34069">
    <property type="entry name" value="3-OXOACYL-[ACYL-CARRIER-PROTEIN] SYNTHASE 3"/>
    <property type="match status" value="1"/>
</dbReference>
<dbReference type="GO" id="GO:0044550">
    <property type="term" value="P:secondary metabolite biosynthetic process"/>
    <property type="evidence" value="ECO:0007669"/>
    <property type="project" value="TreeGrafter"/>
</dbReference>
<feature type="domain" description="Beta-ketoacyl-[acyl-carrier-protein] synthase III C-terminal" evidence="3">
    <location>
        <begin position="281"/>
        <end position="363"/>
    </location>
</feature>
<dbReference type="GO" id="GO:0004315">
    <property type="term" value="F:3-oxoacyl-[acyl-carrier-protein] synthase activity"/>
    <property type="evidence" value="ECO:0007669"/>
    <property type="project" value="UniProtKB-EC"/>
</dbReference>
<dbReference type="Gene3D" id="3.40.47.10">
    <property type="match status" value="2"/>
</dbReference>
<dbReference type="PANTHER" id="PTHR34069:SF2">
    <property type="entry name" value="BETA-KETOACYL-[ACYL-CARRIER-PROTEIN] SYNTHASE III"/>
    <property type="match status" value="1"/>
</dbReference>
<proteinExistence type="predicted"/>
<gene>
    <name evidence="5" type="ordered locus">Cpar_0874</name>
</gene>
<evidence type="ECO:0000313" key="6">
    <source>
        <dbReference type="Proteomes" id="UP000008811"/>
    </source>
</evidence>
<dbReference type="Pfam" id="PF08541">
    <property type="entry name" value="ACP_syn_III_C"/>
    <property type="match status" value="1"/>
</dbReference>
<evidence type="ECO:0000256" key="1">
    <source>
        <dbReference type="ARBA" id="ARBA00022679"/>
    </source>
</evidence>
<dbReference type="EMBL" id="CP001099">
    <property type="protein sequence ID" value="ACF11287.1"/>
    <property type="molecule type" value="Genomic_DNA"/>
</dbReference>
<dbReference type="HOGENOM" id="CLU_039592_4_2_10"/>
<dbReference type="InterPro" id="IPR013747">
    <property type="entry name" value="ACP_syn_III_C"/>
</dbReference>
<dbReference type="GO" id="GO:0006633">
    <property type="term" value="P:fatty acid biosynthetic process"/>
    <property type="evidence" value="ECO:0007669"/>
    <property type="project" value="InterPro"/>
</dbReference>
<dbReference type="AlphaFoldDB" id="B3QMY4"/>
<dbReference type="Pfam" id="PF08545">
    <property type="entry name" value="ACP_syn_III"/>
    <property type="match status" value="1"/>
</dbReference>
<dbReference type="EC" id="2.3.1.41" evidence="5"/>
<accession>B3QMY4</accession>
<feature type="domain" description="Beta-ketoacyl-[acyl-carrier-protein] synthase III N-terminal" evidence="4">
    <location>
        <begin position="133"/>
        <end position="217"/>
    </location>
</feature>
<evidence type="ECO:0000313" key="5">
    <source>
        <dbReference type="EMBL" id="ACF11287.1"/>
    </source>
</evidence>
<dbReference type="eggNOG" id="COG0332">
    <property type="taxonomic scope" value="Bacteria"/>
</dbReference>
<keyword evidence="6" id="KW-1185">Reference proteome</keyword>
<evidence type="ECO:0000256" key="2">
    <source>
        <dbReference type="ARBA" id="ARBA00023315"/>
    </source>
</evidence>
<dbReference type="STRING" id="517417.Cpar_0874"/>
<name>B3QMY4_CHLP8</name>
<dbReference type="Proteomes" id="UP000008811">
    <property type="component" value="Chromosome"/>
</dbReference>
<dbReference type="InterPro" id="IPR013751">
    <property type="entry name" value="ACP_syn_III_N"/>
</dbReference>
<protein>
    <submittedName>
        <fullName evidence="5">Beta-ketoacyl-acyl-carrier-protein synthase I</fullName>
        <ecNumber evidence="5">2.3.1.41</ecNumber>
    </submittedName>
</protein>
<dbReference type="KEGG" id="cpc:Cpar_0874"/>
<organism evidence="5 6">
    <name type="scientific">Chlorobaculum parvum (strain DSM 263 / NCIMB 8327)</name>
    <name type="common">Chlorobium vibrioforme subsp. thiosulfatophilum</name>
    <dbReference type="NCBI Taxonomy" id="517417"/>
    <lineage>
        <taxon>Bacteria</taxon>
        <taxon>Pseudomonadati</taxon>
        <taxon>Chlorobiota</taxon>
        <taxon>Chlorobiia</taxon>
        <taxon>Chlorobiales</taxon>
        <taxon>Chlorobiaceae</taxon>
        <taxon>Chlorobaculum</taxon>
    </lineage>
</organism>
<keyword evidence="2 5" id="KW-0012">Acyltransferase</keyword>
<keyword evidence="1 5" id="KW-0808">Transferase</keyword>
<dbReference type="RefSeq" id="WP_012502120.1">
    <property type="nucleotide sequence ID" value="NC_011027.1"/>
</dbReference>
<sequence>MQSPALQSYTYFKNIQRYQKPTSRIVSVASEIPENRVDNETLVDMIDAPPEIKKMLPTLIYRTTKCKTRAYSEPGTSPSDLAVAAALKALDRCELTLADIDTLIFSSTDMDMLEPATANIVQQKLGLDMLNSFDVTNACNSFLQAINVANSMITTGAARNVLICSGEIGSYVANRQINSLDELDVKMGGLTLGDAGAAMILSASDGNKGILEINLMNLGEHWEQCHAPENTAWRPSGGLIHGWFYLDMPKLAKVAKLHTEAYFREYMMVRMLLEGDALFYNNIDQIIPHQISRKFIENTVGKFGYDLSKVPIVADLLGNTASTSIPLVLSQLIEEKTLSFGSGQEVMFYGAASGFGIGHVRVRL</sequence>
<dbReference type="SUPFAM" id="SSF53901">
    <property type="entry name" value="Thiolase-like"/>
    <property type="match status" value="2"/>
</dbReference>
<evidence type="ECO:0000259" key="4">
    <source>
        <dbReference type="Pfam" id="PF08545"/>
    </source>
</evidence>
<dbReference type="InterPro" id="IPR016039">
    <property type="entry name" value="Thiolase-like"/>
</dbReference>
<dbReference type="OrthoDB" id="9815506at2"/>
<evidence type="ECO:0000259" key="3">
    <source>
        <dbReference type="Pfam" id="PF08541"/>
    </source>
</evidence>
<reference evidence="5" key="1">
    <citation type="submission" date="2008-06" db="EMBL/GenBank/DDBJ databases">
        <title>Complete sequence of Chlorobaculum parvum NCIB 8327.</title>
        <authorList>
            <consortium name="US DOE Joint Genome Institute"/>
            <person name="Lucas S."/>
            <person name="Copeland A."/>
            <person name="Lapidus A."/>
            <person name="Glavina del Rio T."/>
            <person name="Dalin E."/>
            <person name="Tice H."/>
            <person name="Bruce D."/>
            <person name="Goodwin L."/>
            <person name="Pitluck S."/>
            <person name="Schmutz J."/>
            <person name="Larimer F."/>
            <person name="Land M."/>
            <person name="Hauser L."/>
            <person name="Kyrpides N."/>
            <person name="Mikhailova N."/>
            <person name="Zhao F."/>
            <person name="Li T."/>
            <person name="Liu Z."/>
            <person name="Overmann J."/>
            <person name="Bryant D.A."/>
            <person name="Richardson P."/>
        </authorList>
    </citation>
    <scope>NUCLEOTIDE SEQUENCE [LARGE SCALE GENOMIC DNA]</scope>
    <source>
        <strain evidence="5">NCIB 8327</strain>
    </source>
</reference>